<comment type="cofactor">
    <cofactor evidence="7 10">
        <name>Ca(2+)</name>
        <dbReference type="ChEBI" id="CHEBI:29108"/>
    </cofactor>
    <text evidence="7 10">Binds 2 calcium ions per subunit.</text>
</comment>
<feature type="domain" description="Plant heme peroxidase family profile" evidence="11">
    <location>
        <begin position="144"/>
        <end position="411"/>
    </location>
</feature>
<feature type="binding site" description="axial binding residue" evidence="7">
    <location>
        <position position="254"/>
    </location>
    <ligand>
        <name>heme b</name>
        <dbReference type="ChEBI" id="CHEBI:60344"/>
    </ligand>
    <ligandPart>
        <name>Fe</name>
        <dbReference type="ChEBI" id="CHEBI:18248"/>
    </ligandPart>
</feature>
<feature type="binding site" evidence="7">
    <location>
        <position position="148"/>
    </location>
    <ligand>
        <name>Ca(2+)</name>
        <dbReference type="ChEBI" id="CHEBI:29108"/>
        <label>1</label>
    </ligand>
</feature>
<dbReference type="Gene3D" id="1.10.420.10">
    <property type="entry name" value="Peroxidase, domain 2"/>
    <property type="match status" value="1"/>
</dbReference>
<keyword evidence="7" id="KW-0408">Iron</keyword>
<feature type="signal peptide" evidence="10">
    <location>
        <begin position="1"/>
        <end position="18"/>
    </location>
</feature>
<dbReference type="InterPro" id="IPR002016">
    <property type="entry name" value="Haem_peroxidase"/>
</dbReference>
<dbReference type="STRING" id="503106.A0A218YR64"/>
<dbReference type="FunFam" id="1.10.520.10:FF:000021">
    <property type="entry name" value="Peroxidase"/>
    <property type="match status" value="1"/>
</dbReference>
<evidence type="ECO:0000259" key="11">
    <source>
        <dbReference type="PROSITE" id="PS50873"/>
    </source>
</evidence>
<reference evidence="12 13" key="1">
    <citation type="submission" date="2017-04" db="EMBL/GenBank/DDBJ databases">
        <title>Draft genome sequence of Marssonina coronaria NL1: causal agent of apple blotch.</title>
        <authorList>
            <person name="Cheng Q."/>
        </authorList>
    </citation>
    <scope>NUCLEOTIDE SEQUENCE [LARGE SCALE GENOMIC DNA]</scope>
    <source>
        <strain evidence="12 13">NL1</strain>
    </source>
</reference>
<keyword evidence="2 10" id="KW-0575">Peroxidase</keyword>
<keyword evidence="7 10" id="KW-0479">Metal-binding</keyword>
<keyword evidence="3 7" id="KW-0349">Heme</keyword>
<proteinExistence type="inferred from homology"/>
<dbReference type="PANTHER" id="PTHR31356">
    <property type="entry name" value="THYLAKOID LUMENAL 29 KDA PROTEIN, CHLOROPLASTIC-RELATED"/>
    <property type="match status" value="1"/>
</dbReference>
<dbReference type="Proteomes" id="UP000242519">
    <property type="component" value="Unassembled WGS sequence"/>
</dbReference>
<evidence type="ECO:0000256" key="5">
    <source>
        <dbReference type="ARBA" id="ARBA00023180"/>
    </source>
</evidence>
<dbReference type="GO" id="GO:0034599">
    <property type="term" value="P:cellular response to oxidative stress"/>
    <property type="evidence" value="ECO:0007669"/>
    <property type="project" value="InterPro"/>
</dbReference>
<organism evidence="12 13">
    <name type="scientific">Diplocarpon coronariae</name>
    <dbReference type="NCBI Taxonomy" id="2795749"/>
    <lineage>
        <taxon>Eukaryota</taxon>
        <taxon>Fungi</taxon>
        <taxon>Dikarya</taxon>
        <taxon>Ascomycota</taxon>
        <taxon>Pezizomycotina</taxon>
        <taxon>Leotiomycetes</taxon>
        <taxon>Helotiales</taxon>
        <taxon>Drepanopezizaceae</taxon>
        <taxon>Diplocarpon</taxon>
    </lineage>
</organism>
<gene>
    <name evidence="12" type="ORF">B2J93_2861</name>
</gene>
<protein>
    <recommendedName>
        <fullName evidence="10">Peroxidase</fullName>
        <ecNumber evidence="10">1.11.1.-</ecNumber>
    </recommendedName>
</protein>
<evidence type="ECO:0000256" key="7">
    <source>
        <dbReference type="PIRSR" id="PIRSR601621-2"/>
    </source>
</evidence>
<evidence type="ECO:0000256" key="10">
    <source>
        <dbReference type="RuleBase" id="RU363051"/>
    </source>
</evidence>
<dbReference type="Gene3D" id="1.10.520.10">
    <property type="match status" value="1"/>
</dbReference>
<accession>A0A218YR64</accession>
<dbReference type="GO" id="GO:0046872">
    <property type="term" value="F:metal ion binding"/>
    <property type="evidence" value="ECO:0007669"/>
    <property type="project" value="UniProtKB-UniRule"/>
</dbReference>
<keyword evidence="5" id="KW-0325">Glycoprotein</keyword>
<dbReference type="OrthoDB" id="2113341at2759"/>
<feature type="binding site" evidence="7">
    <location>
        <position position="144"/>
    </location>
    <ligand>
        <name>Ca(2+)</name>
        <dbReference type="ChEBI" id="CHEBI:29108"/>
        <label>1</label>
    </ligand>
</feature>
<feature type="binding site" evidence="7">
    <location>
        <position position="146"/>
    </location>
    <ligand>
        <name>Ca(2+)</name>
        <dbReference type="ChEBI" id="CHEBI:29108"/>
        <label>1</label>
    </ligand>
</feature>
<dbReference type="PRINTS" id="PR00458">
    <property type="entry name" value="PEROXIDASE"/>
</dbReference>
<feature type="active site" description="Proton acceptor" evidence="6">
    <location>
        <position position="131"/>
    </location>
</feature>
<feature type="chain" id="PRO_5011813560" description="Peroxidase" evidence="10">
    <location>
        <begin position="19"/>
        <end position="411"/>
    </location>
</feature>
<dbReference type="PROSITE" id="PS51257">
    <property type="entry name" value="PROKAR_LIPOPROTEIN"/>
    <property type="match status" value="1"/>
</dbReference>
<feature type="binding site" evidence="7">
    <location>
        <position position="274"/>
    </location>
    <ligand>
        <name>Ca(2+)</name>
        <dbReference type="ChEBI" id="CHEBI:29108"/>
        <label>2</label>
    </ligand>
</feature>
<feature type="binding site" evidence="7">
    <location>
        <position position="132"/>
    </location>
    <ligand>
        <name>Ca(2+)</name>
        <dbReference type="ChEBI" id="CHEBI:29108"/>
        <label>1</label>
    </ligand>
</feature>
<comment type="caution">
    <text evidence="12">The sequence shown here is derived from an EMBL/GenBank/DDBJ whole genome shotgun (WGS) entry which is preliminary data.</text>
</comment>
<feature type="binding site" evidence="7">
    <location>
        <position position="279"/>
    </location>
    <ligand>
        <name>Ca(2+)</name>
        <dbReference type="ChEBI" id="CHEBI:29108"/>
        <label>2</label>
    </ligand>
</feature>
<evidence type="ECO:0000256" key="2">
    <source>
        <dbReference type="ARBA" id="ARBA00022559"/>
    </source>
</evidence>
<dbReference type="PANTHER" id="PTHR31356:SF66">
    <property type="entry name" value="CATALASE-PEROXIDASE"/>
    <property type="match status" value="1"/>
</dbReference>
<comment type="cofactor">
    <cofactor evidence="7">
        <name>heme b</name>
        <dbReference type="ChEBI" id="CHEBI:60344"/>
    </cofactor>
    <text evidence="7">Binds 1 heme b (iron(II)-protoporphyrin IX) group per subunit.</text>
</comment>
<evidence type="ECO:0000256" key="9">
    <source>
        <dbReference type="PIRSR" id="PIRSR601621-4"/>
    </source>
</evidence>
<dbReference type="InterPro" id="IPR001621">
    <property type="entry name" value="Ligninase"/>
</dbReference>
<dbReference type="InParanoid" id="A0A218YR64"/>
<evidence type="ECO:0000313" key="12">
    <source>
        <dbReference type="EMBL" id="OWO92954.1"/>
    </source>
</evidence>
<dbReference type="GO" id="GO:0004601">
    <property type="term" value="F:peroxidase activity"/>
    <property type="evidence" value="ECO:0007669"/>
    <property type="project" value="UniProtKB-KW"/>
</dbReference>
<dbReference type="GO" id="GO:0042744">
    <property type="term" value="P:hydrogen peroxide catabolic process"/>
    <property type="evidence" value="ECO:0007669"/>
    <property type="project" value="TreeGrafter"/>
</dbReference>
<dbReference type="InterPro" id="IPR044831">
    <property type="entry name" value="Ccp1-like"/>
</dbReference>
<feature type="disulfide bond" evidence="9">
    <location>
        <begin position="118"/>
        <end position="199"/>
    </location>
</feature>
<evidence type="ECO:0000256" key="6">
    <source>
        <dbReference type="PIRSR" id="PIRSR601621-1"/>
    </source>
</evidence>
<dbReference type="AlphaFoldDB" id="A0A218YR64"/>
<keyword evidence="10" id="KW-0732">Signal</keyword>
<dbReference type="GO" id="GO:0000302">
    <property type="term" value="P:response to reactive oxygen species"/>
    <property type="evidence" value="ECO:0007669"/>
    <property type="project" value="TreeGrafter"/>
</dbReference>
<dbReference type="EMBL" id="MZNU01000586">
    <property type="protein sequence ID" value="OWO92954.1"/>
    <property type="molecule type" value="Genomic_DNA"/>
</dbReference>
<feature type="disulfide bond" evidence="9">
    <location>
        <begin position="97"/>
        <end position="352"/>
    </location>
</feature>
<evidence type="ECO:0000256" key="3">
    <source>
        <dbReference type="ARBA" id="ARBA00022617"/>
    </source>
</evidence>
<dbReference type="GO" id="GO:0020037">
    <property type="term" value="F:heme binding"/>
    <property type="evidence" value="ECO:0007669"/>
    <property type="project" value="UniProtKB-UniRule"/>
</dbReference>
<sequence length="411" mass="44286">MKFTSFILGASLVFGVAGCPGQAAMSDLKNKLEGRQAGLDAGDSTELIGDLATVGATTPTGKIVKDILLGKIDPYTDEKPTKPLWAKGTTQCAADTCCIWRWIALDMAAKFRGSSGRCNRFARAAIRQGFHDAGPWNKTIGYGGADGSLILANEITRTENNGLQEIIGVTKSWYNAYKQYGVGMADLIQFGATVAVVTCPLGPRVRSFVGRKDSSRPNADNLMPSVLADANSLIALFKAKTIMPHGLTALVGAHSTSQQQFVNTNRAYDPQDGTPGVWDVVFYGQTIGMNSTPPRVFKFPSDVNLAAHPQIRDEWVKFASYGGQEDWNEDFAKEYVRLSLLGVNNINNLTECTMALPAAVKTFTSQDQSFLDTWLAGGYPTLGSIVLDGTTITSAILSRLGEILKNLLTTH</sequence>
<evidence type="ECO:0000313" key="13">
    <source>
        <dbReference type="Proteomes" id="UP000242519"/>
    </source>
</evidence>
<evidence type="ECO:0000256" key="8">
    <source>
        <dbReference type="PIRSR" id="PIRSR601621-3"/>
    </source>
</evidence>
<evidence type="ECO:0000256" key="1">
    <source>
        <dbReference type="ARBA" id="ARBA00006089"/>
    </source>
</evidence>
<comment type="similarity">
    <text evidence="1 10">Belongs to the peroxidase family. Ligninase subfamily.</text>
</comment>
<feature type="binding site" evidence="7">
    <location>
        <position position="272"/>
    </location>
    <ligand>
        <name>Ca(2+)</name>
        <dbReference type="ChEBI" id="CHEBI:29108"/>
        <label>2</label>
    </ligand>
</feature>
<name>A0A218YR64_9HELO</name>
<dbReference type="SUPFAM" id="SSF48113">
    <property type="entry name" value="Heme-dependent peroxidases"/>
    <property type="match status" value="1"/>
</dbReference>
<dbReference type="PRINTS" id="PR00462">
    <property type="entry name" value="LIGNINASE"/>
</dbReference>
<keyword evidence="9" id="KW-1015">Disulfide bond</keyword>
<dbReference type="EC" id="1.11.1.-" evidence="10"/>
<keyword evidence="4 10" id="KW-0560">Oxidoreductase</keyword>
<feature type="binding site" evidence="7">
    <location>
        <position position="255"/>
    </location>
    <ligand>
        <name>Ca(2+)</name>
        <dbReference type="ChEBI" id="CHEBI:29108"/>
        <label>2</label>
    </ligand>
</feature>
<keyword evidence="7 10" id="KW-0106">Calcium</keyword>
<evidence type="ECO:0000256" key="4">
    <source>
        <dbReference type="ARBA" id="ARBA00023002"/>
    </source>
</evidence>
<dbReference type="InterPro" id="IPR010255">
    <property type="entry name" value="Haem_peroxidase_sf"/>
</dbReference>
<dbReference type="PROSITE" id="PS50873">
    <property type="entry name" value="PEROXIDASE_4"/>
    <property type="match status" value="1"/>
</dbReference>
<feature type="site" description="Transition state stabilizer" evidence="8">
    <location>
        <position position="127"/>
    </location>
</feature>
<keyword evidence="13" id="KW-1185">Reference proteome</keyword>
<dbReference type="Pfam" id="PF00141">
    <property type="entry name" value="peroxidase"/>
    <property type="match status" value="1"/>
</dbReference>